<keyword evidence="2" id="KW-1185">Reference proteome</keyword>
<proteinExistence type="predicted"/>
<evidence type="ECO:0000313" key="1">
    <source>
        <dbReference type="EMBL" id="SMC58809.1"/>
    </source>
</evidence>
<protein>
    <submittedName>
        <fullName evidence="1">Uncharacterized protein</fullName>
    </submittedName>
</protein>
<dbReference type="EMBL" id="FWXR01000004">
    <property type="protein sequence ID" value="SMC58809.1"/>
    <property type="molecule type" value="Genomic_DNA"/>
</dbReference>
<dbReference type="STRING" id="937218.SAMN06297251_104101"/>
<organism evidence="1 2">
    <name type="scientific">Fulvimarina manganoxydans</name>
    <dbReference type="NCBI Taxonomy" id="937218"/>
    <lineage>
        <taxon>Bacteria</taxon>
        <taxon>Pseudomonadati</taxon>
        <taxon>Pseudomonadota</taxon>
        <taxon>Alphaproteobacteria</taxon>
        <taxon>Hyphomicrobiales</taxon>
        <taxon>Aurantimonadaceae</taxon>
        <taxon>Fulvimarina</taxon>
    </lineage>
</organism>
<gene>
    <name evidence="1" type="ORF">SAMN06297251_104101</name>
</gene>
<accession>A0A1W2ADK8</accession>
<name>A0A1W2ADK8_9HYPH</name>
<dbReference type="RefSeq" id="WP_084409236.1">
    <property type="nucleotide sequence ID" value="NZ_FWXR01000004.1"/>
</dbReference>
<dbReference type="AlphaFoldDB" id="A0A1W2ADK8"/>
<evidence type="ECO:0000313" key="2">
    <source>
        <dbReference type="Proteomes" id="UP000192656"/>
    </source>
</evidence>
<sequence>MMAGEPDNLVLGLLREIRAKLEDHDPRFDEMSGRLAHLEQRNDEIHETMYTIAGFATHANVRHERVSERRKSLEGRIDRLEEKV</sequence>
<reference evidence="1 2" key="1">
    <citation type="submission" date="2017-04" db="EMBL/GenBank/DDBJ databases">
        <authorList>
            <person name="Afonso C.L."/>
            <person name="Miller P.J."/>
            <person name="Scott M.A."/>
            <person name="Spackman E."/>
            <person name="Goraichik I."/>
            <person name="Dimitrov K.M."/>
            <person name="Suarez D.L."/>
            <person name="Swayne D.E."/>
        </authorList>
    </citation>
    <scope>NUCLEOTIDE SEQUENCE [LARGE SCALE GENOMIC DNA]</scope>
    <source>
        <strain evidence="1 2">CGMCC 1.10972</strain>
    </source>
</reference>
<dbReference type="OrthoDB" id="7916371at2"/>
<dbReference type="Gene3D" id="1.20.5.340">
    <property type="match status" value="1"/>
</dbReference>
<dbReference type="Proteomes" id="UP000192656">
    <property type="component" value="Unassembled WGS sequence"/>
</dbReference>